<feature type="coiled-coil region" evidence="1">
    <location>
        <begin position="163"/>
        <end position="190"/>
    </location>
</feature>
<protein>
    <submittedName>
        <fullName evidence="3">Uncharacterized protein</fullName>
    </submittedName>
</protein>
<accession>A0A2P4QYV9</accession>
<evidence type="ECO:0000313" key="3">
    <source>
        <dbReference type="EMBL" id="POG82782.1"/>
    </source>
</evidence>
<evidence type="ECO:0000313" key="4">
    <source>
        <dbReference type="Proteomes" id="UP000018888"/>
    </source>
</evidence>
<evidence type="ECO:0000256" key="1">
    <source>
        <dbReference type="SAM" id="Coils"/>
    </source>
</evidence>
<comment type="caution">
    <text evidence="3">The sequence shown here is derived from an EMBL/GenBank/DDBJ whole genome shotgun (WGS) entry which is preliminary data.</text>
</comment>
<feature type="compositionally biased region" description="Acidic residues" evidence="2">
    <location>
        <begin position="384"/>
        <end position="401"/>
    </location>
</feature>
<feature type="region of interest" description="Disordered" evidence="2">
    <location>
        <begin position="1"/>
        <end position="51"/>
    </location>
</feature>
<dbReference type="EMBL" id="AUPC02000003">
    <property type="protein sequence ID" value="POG82782.1"/>
    <property type="molecule type" value="Genomic_DNA"/>
</dbReference>
<dbReference type="AlphaFoldDB" id="A0A2P4QYV9"/>
<gene>
    <name evidence="3" type="ORF">GLOIN_2v1761705</name>
</gene>
<organism evidence="3 4">
    <name type="scientific">Rhizophagus irregularis (strain DAOM 181602 / DAOM 197198 / MUCL 43194)</name>
    <name type="common">Arbuscular mycorrhizal fungus</name>
    <name type="synonym">Glomus intraradices</name>
    <dbReference type="NCBI Taxonomy" id="747089"/>
    <lineage>
        <taxon>Eukaryota</taxon>
        <taxon>Fungi</taxon>
        <taxon>Fungi incertae sedis</taxon>
        <taxon>Mucoromycota</taxon>
        <taxon>Glomeromycotina</taxon>
        <taxon>Glomeromycetes</taxon>
        <taxon>Glomerales</taxon>
        <taxon>Glomeraceae</taxon>
        <taxon>Rhizophagus</taxon>
    </lineage>
</organism>
<reference evidence="3 4" key="2">
    <citation type="journal article" date="2018" name="New Phytol.">
        <title>High intraspecific genome diversity in the model arbuscular mycorrhizal symbiont Rhizophagus irregularis.</title>
        <authorList>
            <person name="Chen E.C.H."/>
            <person name="Morin E."/>
            <person name="Beaudet D."/>
            <person name="Noel J."/>
            <person name="Yildirir G."/>
            <person name="Ndikumana S."/>
            <person name="Charron P."/>
            <person name="St-Onge C."/>
            <person name="Giorgi J."/>
            <person name="Kruger M."/>
            <person name="Marton T."/>
            <person name="Ropars J."/>
            <person name="Grigoriev I.V."/>
            <person name="Hainaut M."/>
            <person name="Henrissat B."/>
            <person name="Roux C."/>
            <person name="Martin F."/>
            <person name="Corradi N."/>
        </authorList>
    </citation>
    <scope>NUCLEOTIDE SEQUENCE [LARGE SCALE GENOMIC DNA]</scope>
    <source>
        <strain evidence="3 4">DAOM 197198</strain>
    </source>
</reference>
<feature type="compositionally biased region" description="Basic and acidic residues" evidence="2">
    <location>
        <begin position="16"/>
        <end position="28"/>
    </location>
</feature>
<evidence type="ECO:0000256" key="2">
    <source>
        <dbReference type="SAM" id="MobiDB-lite"/>
    </source>
</evidence>
<proteinExistence type="predicted"/>
<dbReference type="Proteomes" id="UP000018888">
    <property type="component" value="Unassembled WGS sequence"/>
</dbReference>
<dbReference type="VEuPathDB" id="FungiDB:RhiirFUN_017408"/>
<keyword evidence="1" id="KW-0175">Coiled coil</keyword>
<sequence length="407" mass="47978">MNKRKYNFRASTNKNTNERTAIREHNNEGQEQEVNEVPIKNKSSKKTKTLTNQHEVDEYEVFSQGTFMSLERIVPISSPTLPTTPIMELRPLIPTTEQEVIEIDEEHNPSKKLSEMKHHKSKATQSSKNGFHSLAGWVARLLMKFLYYENHKIKFVWPNDKYGSKLEKKIDKLEEILKKQLKQIRVLYELQKLTNNQTKWIQDQLRQQTENNNNVDSTPKVFTEGYIQVCQKFFPSNLWPSFDDFKSELEKWLNLHHPNYLKEIQHKMKDLRSTSAAAVRSAILKELGLQIPSSKKKNTPVDISEWKRSQKVKKCYYKLYDEDENVIENIAKQAFPTLSYDNELLFNDIYDSLLNNESIELVDSISILREEIPEMKKKVVVEKDNEEEPRSEEAYEQNFDELFDHSD</sequence>
<keyword evidence="4" id="KW-1185">Reference proteome</keyword>
<name>A0A2P4QYV9_RHIID</name>
<feature type="region of interest" description="Disordered" evidence="2">
    <location>
        <begin position="381"/>
        <end position="407"/>
    </location>
</feature>
<reference evidence="3 4" key="1">
    <citation type="journal article" date="2013" name="Proc. Natl. Acad. Sci. U.S.A.">
        <title>Genome of an arbuscular mycorrhizal fungus provides insight into the oldest plant symbiosis.</title>
        <authorList>
            <person name="Tisserant E."/>
            <person name="Malbreil M."/>
            <person name="Kuo A."/>
            <person name="Kohler A."/>
            <person name="Symeonidi A."/>
            <person name="Balestrini R."/>
            <person name="Charron P."/>
            <person name="Duensing N."/>
            <person name="Frei Dit Frey N."/>
            <person name="Gianinazzi-Pearson V."/>
            <person name="Gilbert L.B."/>
            <person name="Handa Y."/>
            <person name="Herr J.R."/>
            <person name="Hijri M."/>
            <person name="Koul R."/>
            <person name="Kawaguchi M."/>
            <person name="Krajinski F."/>
            <person name="Lammers P.J."/>
            <person name="Masclaux F.G."/>
            <person name="Murat C."/>
            <person name="Morin E."/>
            <person name="Ndikumana S."/>
            <person name="Pagni M."/>
            <person name="Petitpierre D."/>
            <person name="Requena N."/>
            <person name="Rosikiewicz P."/>
            <person name="Riley R."/>
            <person name="Saito K."/>
            <person name="San Clemente H."/>
            <person name="Shapiro H."/>
            <person name="van Tuinen D."/>
            <person name="Becard G."/>
            <person name="Bonfante P."/>
            <person name="Paszkowski U."/>
            <person name="Shachar-Hill Y.Y."/>
            <person name="Tuskan G.A."/>
            <person name="Young P.W."/>
            <person name="Sanders I.R."/>
            <person name="Henrissat B."/>
            <person name="Rensing S.A."/>
            <person name="Grigoriev I.V."/>
            <person name="Corradi N."/>
            <person name="Roux C."/>
            <person name="Martin F."/>
        </authorList>
    </citation>
    <scope>NUCLEOTIDE SEQUENCE [LARGE SCALE GENOMIC DNA]</scope>
    <source>
        <strain evidence="3 4">DAOM 197198</strain>
    </source>
</reference>